<evidence type="ECO:0000313" key="1">
    <source>
        <dbReference type="EMBL" id="CAG8752415.1"/>
    </source>
</evidence>
<protein>
    <submittedName>
        <fullName evidence="1">21574_t:CDS:1</fullName>
    </submittedName>
</protein>
<accession>A0A9N9IVR6</accession>
<name>A0A9N9IVR6_9GLOM</name>
<proteinExistence type="predicted"/>
<organism evidence="1 2">
    <name type="scientific">Dentiscutata erythropus</name>
    <dbReference type="NCBI Taxonomy" id="1348616"/>
    <lineage>
        <taxon>Eukaryota</taxon>
        <taxon>Fungi</taxon>
        <taxon>Fungi incertae sedis</taxon>
        <taxon>Mucoromycota</taxon>
        <taxon>Glomeromycotina</taxon>
        <taxon>Glomeromycetes</taxon>
        <taxon>Diversisporales</taxon>
        <taxon>Gigasporaceae</taxon>
        <taxon>Dentiscutata</taxon>
    </lineage>
</organism>
<keyword evidence="2" id="KW-1185">Reference proteome</keyword>
<sequence length="40" mass="4777">VWEEKPRTSSFRIKVEGRLDDWVEKIRTSSFRIKVEGPTN</sequence>
<gene>
    <name evidence="1" type="ORF">DERYTH_LOCUS17023</name>
</gene>
<reference evidence="1" key="1">
    <citation type="submission" date="2021-06" db="EMBL/GenBank/DDBJ databases">
        <authorList>
            <person name="Kallberg Y."/>
            <person name="Tangrot J."/>
            <person name="Rosling A."/>
        </authorList>
    </citation>
    <scope>NUCLEOTIDE SEQUENCE</scope>
    <source>
        <strain evidence="1">MA453B</strain>
    </source>
</reference>
<evidence type="ECO:0000313" key="2">
    <source>
        <dbReference type="Proteomes" id="UP000789405"/>
    </source>
</evidence>
<comment type="caution">
    <text evidence="1">The sequence shown here is derived from an EMBL/GenBank/DDBJ whole genome shotgun (WGS) entry which is preliminary data.</text>
</comment>
<feature type="non-terminal residue" evidence="1">
    <location>
        <position position="1"/>
    </location>
</feature>
<dbReference type="Proteomes" id="UP000789405">
    <property type="component" value="Unassembled WGS sequence"/>
</dbReference>
<dbReference type="AlphaFoldDB" id="A0A9N9IVR6"/>
<dbReference type="EMBL" id="CAJVPY010015559">
    <property type="protein sequence ID" value="CAG8752415.1"/>
    <property type="molecule type" value="Genomic_DNA"/>
</dbReference>